<dbReference type="PANTHER" id="PTHR37422:SF13">
    <property type="entry name" value="LIPOPOLYSACCHARIDE BIOSYNTHESIS PROTEIN PA4999-RELATED"/>
    <property type="match status" value="1"/>
</dbReference>
<dbReference type="InterPro" id="IPR007016">
    <property type="entry name" value="O-antigen_ligase-rel_domated"/>
</dbReference>
<feature type="region of interest" description="Disordered" evidence="5">
    <location>
        <begin position="204"/>
        <end position="239"/>
    </location>
</feature>
<evidence type="ECO:0000259" key="7">
    <source>
        <dbReference type="Pfam" id="PF04932"/>
    </source>
</evidence>
<evidence type="ECO:0000256" key="1">
    <source>
        <dbReference type="ARBA" id="ARBA00004141"/>
    </source>
</evidence>
<name>A0ABQ6K0A3_9MICO</name>
<feature type="transmembrane region" description="Helical" evidence="6">
    <location>
        <begin position="45"/>
        <end position="67"/>
    </location>
</feature>
<evidence type="ECO:0000256" key="5">
    <source>
        <dbReference type="SAM" id="MobiDB-lite"/>
    </source>
</evidence>
<reference evidence="9" key="1">
    <citation type="journal article" date="2019" name="Int. J. Syst. Evol. Microbiol.">
        <title>The Global Catalogue of Microorganisms (GCM) 10K type strain sequencing project: providing services to taxonomists for standard genome sequencing and annotation.</title>
        <authorList>
            <consortium name="The Broad Institute Genomics Platform"/>
            <consortium name="The Broad Institute Genome Sequencing Center for Infectious Disease"/>
            <person name="Wu L."/>
            <person name="Ma J."/>
        </authorList>
    </citation>
    <scope>NUCLEOTIDE SEQUENCE [LARGE SCALE GENOMIC DNA]</scope>
    <source>
        <strain evidence="9">NBRC 108755</strain>
    </source>
</reference>
<dbReference type="Pfam" id="PF04932">
    <property type="entry name" value="Wzy_C"/>
    <property type="match status" value="1"/>
</dbReference>
<evidence type="ECO:0000256" key="6">
    <source>
        <dbReference type="SAM" id="Phobius"/>
    </source>
</evidence>
<dbReference type="InterPro" id="IPR051533">
    <property type="entry name" value="WaaL-like"/>
</dbReference>
<evidence type="ECO:0000256" key="2">
    <source>
        <dbReference type="ARBA" id="ARBA00022692"/>
    </source>
</evidence>
<organism evidence="8 9">
    <name type="scientific">Homoserinibacter gongjuensis</name>
    <dbReference type="NCBI Taxonomy" id="1162968"/>
    <lineage>
        <taxon>Bacteria</taxon>
        <taxon>Bacillati</taxon>
        <taxon>Actinomycetota</taxon>
        <taxon>Actinomycetes</taxon>
        <taxon>Micrococcales</taxon>
        <taxon>Microbacteriaceae</taxon>
        <taxon>Homoserinibacter</taxon>
    </lineage>
</organism>
<feature type="domain" description="O-antigen ligase-related" evidence="7">
    <location>
        <begin position="9"/>
        <end position="145"/>
    </location>
</feature>
<keyword evidence="4 6" id="KW-0472">Membrane</keyword>
<keyword evidence="2 6" id="KW-0812">Transmembrane</keyword>
<keyword evidence="3 6" id="KW-1133">Transmembrane helix</keyword>
<dbReference type="EMBL" id="BSVA01000001">
    <property type="protein sequence ID" value="GMA92794.1"/>
    <property type="molecule type" value="Genomic_DNA"/>
</dbReference>
<evidence type="ECO:0000256" key="4">
    <source>
        <dbReference type="ARBA" id="ARBA00023136"/>
    </source>
</evidence>
<evidence type="ECO:0000256" key="3">
    <source>
        <dbReference type="ARBA" id="ARBA00022989"/>
    </source>
</evidence>
<dbReference type="PANTHER" id="PTHR37422">
    <property type="entry name" value="TEICHURONIC ACID BIOSYNTHESIS PROTEIN TUAE"/>
    <property type="match status" value="1"/>
</dbReference>
<sequence length="239" mass="25788">MRWWIIAPAAVLGTILWATQSRTALVALALAVVLAFIVAPRVHWSAIVLVLAAVPVGYAVLAFTSLVEDLLVRDQTAAEIASLSARTDAWKVVLEWAPASWERWIGLGLSVKQIDVDLPFREVQVFDSSWVSLLAQAGLIGTAVVVCWMLLTVRDAADREVRSLAIPLLTLLLVRGLTENGLLDASAAFLVVFCLAIGVDPASRRGPVPSTPPREAAYLRSPERFAPHHPPLIPQGATP</sequence>
<comment type="subcellular location">
    <subcellularLocation>
        <location evidence="1">Membrane</location>
        <topology evidence="1">Multi-pass membrane protein</topology>
    </subcellularLocation>
</comment>
<evidence type="ECO:0000313" key="8">
    <source>
        <dbReference type="EMBL" id="GMA92794.1"/>
    </source>
</evidence>
<gene>
    <name evidence="8" type="ORF">GCM10025869_33230</name>
</gene>
<comment type="caution">
    <text evidence="8">The sequence shown here is derived from an EMBL/GenBank/DDBJ whole genome shotgun (WGS) entry which is preliminary data.</text>
</comment>
<proteinExistence type="predicted"/>
<protein>
    <recommendedName>
        <fullName evidence="7">O-antigen ligase-related domain-containing protein</fullName>
    </recommendedName>
</protein>
<dbReference type="Proteomes" id="UP001157069">
    <property type="component" value="Unassembled WGS sequence"/>
</dbReference>
<feature type="transmembrane region" description="Helical" evidence="6">
    <location>
        <begin position="130"/>
        <end position="151"/>
    </location>
</feature>
<keyword evidence="9" id="KW-1185">Reference proteome</keyword>
<accession>A0ABQ6K0A3</accession>
<evidence type="ECO:0000313" key="9">
    <source>
        <dbReference type="Proteomes" id="UP001157069"/>
    </source>
</evidence>